<feature type="transmembrane region" description="Helical" evidence="1">
    <location>
        <begin position="49"/>
        <end position="82"/>
    </location>
</feature>
<evidence type="ECO:0000256" key="1">
    <source>
        <dbReference type="SAM" id="Phobius"/>
    </source>
</evidence>
<proteinExistence type="predicted"/>
<evidence type="ECO:0000313" key="2">
    <source>
        <dbReference type="EMBL" id="KNC49442.1"/>
    </source>
</evidence>
<keyword evidence="1" id="KW-0812">Transmembrane</keyword>
<dbReference type="Proteomes" id="UP000054408">
    <property type="component" value="Unassembled WGS sequence"/>
</dbReference>
<sequence length="92" mass="10059">MYGGADLIIFIIEYPAPGRNKSASEVILHKYVGFVGTSVFSNFYIRAGMYFIIACVCFAGLPLIVCGLILMIAAFIYGYAGYNGETVNKGRR</sequence>
<protein>
    <submittedName>
        <fullName evidence="2">Uncharacterized protein</fullName>
    </submittedName>
</protein>
<keyword evidence="3" id="KW-1185">Reference proteome</keyword>
<organism evidence="2 3">
    <name type="scientific">Thecamonas trahens ATCC 50062</name>
    <dbReference type="NCBI Taxonomy" id="461836"/>
    <lineage>
        <taxon>Eukaryota</taxon>
        <taxon>Apusozoa</taxon>
        <taxon>Apusomonadida</taxon>
        <taxon>Apusomonadidae</taxon>
        <taxon>Thecamonas</taxon>
    </lineage>
</organism>
<keyword evidence="1" id="KW-1133">Transmembrane helix</keyword>
<dbReference type="RefSeq" id="XP_013757921.1">
    <property type="nucleotide sequence ID" value="XM_013902467.1"/>
</dbReference>
<evidence type="ECO:0000313" key="3">
    <source>
        <dbReference type="Proteomes" id="UP000054408"/>
    </source>
</evidence>
<dbReference type="AlphaFoldDB" id="A0A0L0DAS7"/>
<keyword evidence="1" id="KW-0472">Membrane</keyword>
<name>A0A0L0DAS7_THETB</name>
<dbReference type="EMBL" id="GL349455">
    <property type="protein sequence ID" value="KNC49442.1"/>
    <property type="molecule type" value="Genomic_DNA"/>
</dbReference>
<dbReference type="GeneID" id="25569795"/>
<reference evidence="2 3" key="1">
    <citation type="submission" date="2010-05" db="EMBL/GenBank/DDBJ databases">
        <title>The Genome Sequence of Thecamonas trahens ATCC 50062.</title>
        <authorList>
            <consortium name="The Broad Institute Genome Sequencing Platform"/>
            <person name="Russ C."/>
            <person name="Cuomo C."/>
            <person name="Shea T."/>
            <person name="Young S.K."/>
            <person name="Zeng Q."/>
            <person name="Koehrsen M."/>
            <person name="Haas B."/>
            <person name="Borodovsky M."/>
            <person name="Guigo R."/>
            <person name="Alvarado L."/>
            <person name="Berlin A."/>
            <person name="Bochicchio J."/>
            <person name="Borenstein D."/>
            <person name="Chapman S."/>
            <person name="Chen Z."/>
            <person name="Freedman E."/>
            <person name="Gellesch M."/>
            <person name="Goldberg J."/>
            <person name="Griggs A."/>
            <person name="Gujja S."/>
            <person name="Heilman E."/>
            <person name="Heiman D."/>
            <person name="Hepburn T."/>
            <person name="Howarth C."/>
            <person name="Jen D."/>
            <person name="Larson L."/>
            <person name="Mehta T."/>
            <person name="Park D."/>
            <person name="Pearson M."/>
            <person name="Roberts A."/>
            <person name="Saif S."/>
            <person name="Shenoy N."/>
            <person name="Sisk P."/>
            <person name="Stolte C."/>
            <person name="Sykes S."/>
            <person name="Thomson T."/>
            <person name="Walk T."/>
            <person name="White J."/>
            <person name="Yandava C."/>
            <person name="Burger G."/>
            <person name="Gray M.W."/>
            <person name="Holland P.W.H."/>
            <person name="King N."/>
            <person name="Lang F.B.F."/>
            <person name="Roger A.J."/>
            <person name="Ruiz-Trillo I."/>
            <person name="Lander E."/>
            <person name="Nusbaum C."/>
        </authorList>
    </citation>
    <scope>NUCLEOTIDE SEQUENCE [LARGE SCALE GENOMIC DNA]</scope>
    <source>
        <strain evidence="2 3">ATCC 50062</strain>
    </source>
</reference>
<gene>
    <name evidence="2" type="ORF">AMSG_11880</name>
</gene>
<accession>A0A0L0DAS7</accession>